<dbReference type="Proteomes" id="UP000320338">
    <property type="component" value="Unassembled WGS sequence"/>
</dbReference>
<feature type="domain" description="FAD dependent oxidoreductase" evidence="2">
    <location>
        <begin position="3"/>
        <end position="350"/>
    </location>
</feature>
<dbReference type="InterPro" id="IPR036188">
    <property type="entry name" value="FAD/NAD-bd_sf"/>
</dbReference>
<evidence type="ECO:0000259" key="2">
    <source>
        <dbReference type="Pfam" id="PF01266"/>
    </source>
</evidence>
<comment type="caution">
    <text evidence="3">The sequence shown here is derived from an EMBL/GenBank/DDBJ whole genome shotgun (WGS) entry which is preliminary data.</text>
</comment>
<dbReference type="SUPFAM" id="SSF51905">
    <property type="entry name" value="FAD/NAD(P)-binding domain"/>
    <property type="match status" value="1"/>
</dbReference>
<dbReference type="PANTHER" id="PTHR13847:SF287">
    <property type="entry name" value="FAD-DEPENDENT OXIDOREDUCTASE DOMAIN-CONTAINING PROTEIN 1"/>
    <property type="match status" value="1"/>
</dbReference>
<evidence type="ECO:0000313" key="3">
    <source>
        <dbReference type="EMBL" id="GEC21657.1"/>
    </source>
</evidence>
<evidence type="ECO:0000313" key="4">
    <source>
        <dbReference type="Proteomes" id="UP000320338"/>
    </source>
</evidence>
<dbReference type="GO" id="GO:0016491">
    <property type="term" value="F:oxidoreductase activity"/>
    <property type="evidence" value="ECO:0007669"/>
    <property type="project" value="UniProtKB-KW"/>
</dbReference>
<keyword evidence="4" id="KW-1185">Reference proteome</keyword>
<gene>
    <name evidence="3" type="ORF">PHY01_39400</name>
</gene>
<dbReference type="InterPro" id="IPR006076">
    <property type="entry name" value="FAD-dep_OxRdtase"/>
</dbReference>
<dbReference type="Gene3D" id="3.50.50.60">
    <property type="entry name" value="FAD/NAD(P)-binding domain"/>
    <property type="match status" value="1"/>
</dbReference>
<protein>
    <submittedName>
        <fullName evidence="3">Glycerol-3-phosphate dehydrogenase</fullName>
    </submittedName>
</protein>
<accession>A0A4Y3WS09</accession>
<proteinExistence type="predicted"/>
<sequence>MADVVVIGGGIAGASVAYELAADRSVLLLEAEDALGTHSTARSAAVYVPGHGAREVRELVERSGPRFAALADELGTPPLLTPRPVLWVGCDEPGERALVALLAERAGEPDAPAPLAAADAHRLCPTLVPGVVRAAALTAGAADVDTDALHQGYVRGLKARGGAVRTGARVTAVARDGDGWRVTAGGAVLRAGEVVDAAGAWADEVAALAGVPRLGLAPLRRTIAVARVPDPSRLSRPMVIDAAERFYFRTDGDLRAGSADLLVSRGDETPAPPGDARPAEVDVALALERVEAVTGLGLRSVRTSWAGLRSFVPDRRPVVGAWPEHPGFWFVAGQGGSGIESAPALSVLAAAVVRGAPAPAGLAPSRLHVS</sequence>
<dbReference type="Gene3D" id="3.30.9.10">
    <property type="entry name" value="D-Amino Acid Oxidase, subunit A, domain 2"/>
    <property type="match status" value="1"/>
</dbReference>
<reference evidence="3 4" key="1">
    <citation type="submission" date="2019-06" db="EMBL/GenBank/DDBJ databases">
        <title>Whole genome shotgun sequence of Pseudonocardia hydrocarbonoxydans NBRC 14498.</title>
        <authorList>
            <person name="Hosoyama A."/>
            <person name="Uohara A."/>
            <person name="Ohji S."/>
            <person name="Ichikawa N."/>
        </authorList>
    </citation>
    <scope>NUCLEOTIDE SEQUENCE [LARGE SCALE GENOMIC DNA]</scope>
    <source>
        <strain evidence="3 4">NBRC 14498</strain>
    </source>
</reference>
<dbReference type="PANTHER" id="PTHR13847">
    <property type="entry name" value="SARCOSINE DEHYDROGENASE-RELATED"/>
    <property type="match status" value="1"/>
</dbReference>
<dbReference type="GO" id="GO:0005737">
    <property type="term" value="C:cytoplasm"/>
    <property type="evidence" value="ECO:0007669"/>
    <property type="project" value="TreeGrafter"/>
</dbReference>
<dbReference type="Pfam" id="PF01266">
    <property type="entry name" value="DAO"/>
    <property type="match status" value="1"/>
</dbReference>
<name>A0A4Y3WS09_9PSEU</name>
<evidence type="ECO:0000256" key="1">
    <source>
        <dbReference type="ARBA" id="ARBA00023002"/>
    </source>
</evidence>
<dbReference type="EMBL" id="BJNG01000036">
    <property type="protein sequence ID" value="GEC21657.1"/>
    <property type="molecule type" value="Genomic_DNA"/>
</dbReference>
<dbReference type="AlphaFoldDB" id="A0A4Y3WS09"/>
<organism evidence="3 4">
    <name type="scientific">Pseudonocardia hydrocarbonoxydans</name>
    <dbReference type="NCBI Taxonomy" id="76726"/>
    <lineage>
        <taxon>Bacteria</taxon>
        <taxon>Bacillati</taxon>
        <taxon>Actinomycetota</taxon>
        <taxon>Actinomycetes</taxon>
        <taxon>Pseudonocardiales</taxon>
        <taxon>Pseudonocardiaceae</taxon>
        <taxon>Pseudonocardia</taxon>
    </lineage>
</organism>
<keyword evidence="1" id="KW-0560">Oxidoreductase</keyword>